<name>A0A7S4LG63_9EUGL</name>
<dbReference type="AlphaFoldDB" id="A0A7S4LG63"/>
<gene>
    <name evidence="1" type="ORF">EGYM00163_LOCUS38604</name>
</gene>
<reference evidence="1" key="1">
    <citation type="submission" date="2021-01" db="EMBL/GenBank/DDBJ databases">
        <authorList>
            <person name="Corre E."/>
            <person name="Pelletier E."/>
            <person name="Niang G."/>
            <person name="Scheremetjew M."/>
            <person name="Finn R."/>
            <person name="Kale V."/>
            <person name="Holt S."/>
            <person name="Cochrane G."/>
            <person name="Meng A."/>
            <person name="Brown T."/>
            <person name="Cohen L."/>
        </authorList>
    </citation>
    <scope>NUCLEOTIDE SEQUENCE</scope>
    <source>
        <strain evidence="1">CCMP1594</strain>
    </source>
</reference>
<dbReference type="EMBL" id="HBJA01111877">
    <property type="protein sequence ID" value="CAE0827343.1"/>
    <property type="molecule type" value="Transcribed_RNA"/>
</dbReference>
<sequence>MSRGLTCSLVWQHKTDKGSVITPKGWFVQTLTHTELEGVLALPKAQSHSAALTSHSLCNVGQRHGPKEFEGHESQGSWHRESLCVVADQVQSGRMQGASWLERRGLWHVPFNIIVVCKTGGRTPQDNNVTNGPSLCWGYAAGL</sequence>
<protein>
    <submittedName>
        <fullName evidence="1">Uncharacterized protein</fullName>
    </submittedName>
</protein>
<proteinExistence type="predicted"/>
<evidence type="ECO:0000313" key="1">
    <source>
        <dbReference type="EMBL" id="CAE0827343.1"/>
    </source>
</evidence>
<accession>A0A7S4LG63</accession>
<organism evidence="1">
    <name type="scientific">Eutreptiella gymnastica</name>
    <dbReference type="NCBI Taxonomy" id="73025"/>
    <lineage>
        <taxon>Eukaryota</taxon>
        <taxon>Discoba</taxon>
        <taxon>Euglenozoa</taxon>
        <taxon>Euglenida</taxon>
        <taxon>Spirocuta</taxon>
        <taxon>Euglenophyceae</taxon>
        <taxon>Eutreptiales</taxon>
        <taxon>Eutreptiaceae</taxon>
        <taxon>Eutreptiella</taxon>
    </lineage>
</organism>